<dbReference type="OrthoDB" id="1431247at2759"/>
<comment type="similarity">
    <text evidence="2 3">Belongs to the small heat shock protein (HSP20) family.</text>
</comment>
<evidence type="ECO:0000256" key="4">
    <source>
        <dbReference type="SAM" id="MobiDB-lite"/>
    </source>
</evidence>
<feature type="domain" description="SHSP" evidence="5">
    <location>
        <begin position="39"/>
        <end position="221"/>
    </location>
</feature>
<dbReference type="PANTHER" id="PTHR11527">
    <property type="entry name" value="HEAT-SHOCK PROTEIN 20 FAMILY MEMBER"/>
    <property type="match status" value="1"/>
</dbReference>
<dbReference type="InterPro" id="IPR002068">
    <property type="entry name" value="A-crystallin/Hsp20_dom"/>
</dbReference>
<evidence type="ECO:0000313" key="7">
    <source>
        <dbReference type="Proteomes" id="UP000242519"/>
    </source>
</evidence>
<proteinExistence type="inferred from homology"/>
<sequence>MPFFPQAYLPTEAPLIQLLSQLDPPRQEQQHQACVRCVQPSRTFKPCFDIAETSEAYELYGELPGARQHDLNIQFSDAQTLVIQGKTERRSYNSSPAPAPGPPSEESSQNDESSSLRPHTATVEDEYDEADAPLATTTSASSSTAAPATAEKGKESDAPRAGEVPRAKFWVAERRVGEFARSFTFEKCIEHDYVTASLRDGVLAVVIPKSMKSKKVAVSVL</sequence>
<dbReference type="PROSITE" id="PS01031">
    <property type="entry name" value="SHSP"/>
    <property type="match status" value="1"/>
</dbReference>
<dbReference type="STRING" id="503106.A0A218Z9J2"/>
<dbReference type="EMBL" id="MZNU01000164">
    <property type="protein sequence ID" value="OWP03866.1"/>
    <property type="molecule type" value="Genomic_DNA"/>
</dbReference>
<dbReference type="InParanoid" id="A0A218Z9J2"/>
<dbReference type="Pfam" id="PF00011">
    <property type="entry name" value="HSP20"/>
    <property type="match status" value="1"/>
</dbReference>
<dbReference type="InterPro" id="IPR031107">
    <property type="entry name" value="Small_HSP"/>
</dbReference>
<keyword evidence="1" id="KW-0346">Stress response</keyword>
<organism evidence="6 7">
    <name type="scientific">Diplocarpon coronariae</name>
    <dbReference type="NCBI Taxonomy" id="2795749"/>
    <lineage>
        <taxon>Eukaryota</taxon>
        <taxon>Fungi</taxon>
        <taxon>Dikarya</taxon>
        <taxon>Ascomycota</taxon>
        <taxon>Pezizomycotina</taxon>
        <taxon>Leotiomycetes</taxon>
        <taxon>Helotiales</taxon>
        <taxon>Drepanopezizaceae</taxon>
        <taxon>Diplocarpon</taxon>
    </lineage>
</organism>
<comment type="caution">
    <text evidence="6">The sequence shown here is derived from an EMBL/GenBank/DDBJ whole genome shotgun (WGS) entry which is preliminary data.</text>
</comment>
<feature type="region of interest" description="Disordered" evidence="4">
    <location>
        <begin position="86"/>
        <end position="122"/>
    </location>
</feature>
<protein>
    <recommendedName>
        <fullName evidence="5">SHSP domain-containing protein</fullName>
    </recommendedName>
</protein>
<feature type="compositionally biased region" description="Low complexity" evidence="4">
    <location>
        <begin position="134"/>
        <end position="150"/>
    </location>
</feature>
<evidence type="ECO:0000259" key="5">
    <source>
        <dbReference type="PROSITE" id="PS01031"/>
    </source>
</evidence>
<feature type="region of interest" description="Disordered" evidence="4">
    <location>
        <begin position="134"/>
        <end position="161"/>
    </location>
</feature>
<name>A0A218Z9J2_9HELO</name>
<dbReference type="Gene3D" id="2.60.40.790">
    <property type="match status" value="1"/>
</dbReference>
<feature type="compositionally biased region" description="Basic and acidic residues" evidence="4">
    <location>
        <begin position="151"/>
        <end position="161"/>
    </location>
</feature>
<accession>A0A218Z9J2</accession>
<dbReference type="InterPro" id="IPR008978">
    <property type="entry name" value="HSP20-like_chaperone"/>
</dbReference>
<evidence type="ECO:0000256" key="2">
    <source>
        <dbReference type="PROSITE-ProRule" id="PRU00285"/>
    </source>
</evidence>
<keyword evidence="7" id="KW-1185">Reference proteome</keyword>
<dbReference type="SUPFAM" id="SSF49764">
    <property type="entry name" value="HSP20-like chaperones"/>
    <property type="match status" value="1"/>
</dbReference>
<dbReference type="CDD" id="cd06464">
    <property type="entry name" value="ACD_sHsps-like"/>
    <property type="match status" value="1"/>
</dbReference>
<evidence type="ECO:0000313" key="6">
    <source>
        <dbReference type="EMBL" id="OWP03866.1"/>
    </source>
</evidence>
<feature type="compositionally biased region" description="Low complexity" evidence="4">
    <location>
        <begin position="104"/>
        <end position="115"/>
    </location>
</feature>
<gene>
    <name evidence="6" type="ORF">B2J93_3348</name>
</gene>
<dbReference type="Proteomes" id="UP000242519">
    <property type="component" value="Unassembled WGS sequence"/>
</dbReference>
<reference evidence="6 7" key="1">
    <citation type="submission" date="2017-04" db="EMBL/GenBank/DDBJ databases">
        <title>Draft genome sequence of Marssonina coronaria NL1: causal agent of apple blotch.</title>
        <authorList>
            <person name="Cheng Q."/>
        </authorList>
    </citation>
    <scope>NUCLEOTIDE SEQUENCE [LARGE SCALE GENOMIC DNA]</scope>
    <source>
        <strain evidence="6 7">NL1</strain>
    </source>
</reference>
<evidence type="ECO:0000256" key="1">
    <source>
        <dbReference type="ARBA" id="ARBA00023016"/>
    </source>
</evidence>
<dbReference type="AlphaFoldDB" id="A0A218Z9J2"/>
<evidence type="ECO:0000256" key="3">
    <source>
        <dbReference type="RuleBase" id="RU003616"/>
    </source>
</evidence>